<accession>A0A422QZP9</accession>
<gene>
    <name evidence="2" type="ORF">A7A09_007075</name>
</gene>
<evidence type="ECO:0000313" key="2">
    <source>
        <dbReference type="EMBL" id="RNF35446.1"/>
    </source>
</evidence>
<keyword evidence="3" id="KW-1185">Reference proteome</keyword>
<name>A0A422QZP9_9RHOB</name>
<dbReference type="AlphaFoldDB" id="A0A422QZP9"/>
<evidence type="ECO:0000256" key="1">
    <source>
        <dbReference type="SAM" id="MobiDB-lite"/>
    </source>
</evidence>
<dbReference type="Proteomes" id="UP000238137">
    <property type="component" value="Unassembled WGS sequence"/>
</dbReference>
<evidence type="ECO:0000313" key="3">
    <source>
        <dbReference type="Proteomes" id="UP000238137"/>
    </source>
</evidence>
<dbReference type="Pfam" id="PF11233">
    <property type="entry name" value="DUF3035"/>
    <property type="match status" value="1"/>
</dbReference>
<comment type="caution">
    <text evidence="2">The sequence shown here is derived from an EMBL/GenBank/DDBJ whole genome shotgun (WGS) entry which is preliminary data.</text>
</comment>
<dbReference type="EMBL" id="PXNQ02000003">
    <property type="protein sequence ID" value="RNF35446.1"/>
    <property type="molecule type" value="Genomic_DNA"/>
</dbReference>
<dbReference type="InterPro" id="IPR021395">
    <property type="entry name" value="DUF3035"/>
</dbReference>
<proteinExistence type="predicted"/>
<dbReference type="PROSITE" id="PS51257">
    <property type="entry name" value="PROKAR_LIPOPROTEIN"/>
    <property type="match status" value="1"/>
</dbReference>
<reference evidence="2" key="1">
    <citation type="submission" date="2018-05" db="EMBL/GenBank/DDBJ databases">
        <title>Reclassification of Methylarcula marina and Methylarcula terricola as Paracoccus methylarcula sp.nov., comb.nov. and Paracoccus terricola comb.nov.</title>
        <authorList>
            <person name="Shmareva M.N."/>
            <person name="Doronina N.V."/>
            <person name="Vasilenko O.V."/>
            <person name="Tarlachkov S.V."/>
            <person name="Trotsenko Y.A."/>
        </authorList>
    </citation>
    <scope>NUCLEOTIDE SEQUENCE [LARGE SCALE GENOMIC DNA]</scope>
    <source>
        <strain evidence="2">VKM B-2159</strain>
    </source>
</reference>
<protein>
    <submittedName>
        <fullName evidence="2">DUF3035 domain-containing protein</fullName>
    </submittedName>
</protein>
<dbReference type="OrthoDB" id="7876689at2"/>
<dbReference type="RefSeq" id="WP_106690800.1">
    <property type="nucleotide sequence ID" value="NZ_PXNQ02000003.1"/>
</dbReference>
<organism evidence="2 3">
    <name type="scientific">Paracoccus methylarcula</name>
    <dbReference type="NCBI Taxonomy" id="72022"/>
    <lineage>
        <taxon>Bacteria</taxon>
        <taxon>Pseudomonadati</taxon>
        <taxon>Pseudomonadota</taxon>
        <taxon>Alphaproteobacteria</taxon>
        <taxon>Rhodobacterales</taxon>
        <taxon>Paracoccaceae</taxon>
        <taxon>Paracoccus</taxon>
    </lineage>
</organism>
<feature type="region of interest" description="Disordered" evidence="1">
    <location>
        <begin position="149"/>
        <end position="173"/>
    </location>
</feature>
<sequence length="173" mass="18356">MRAISLTIGIAALMGMTACGGNPKLMNLESGQKSPDEFAILPTKPISMPPDLALLPTPTPGSSNITDPTPVADAVGAMGGNPAALTDQGVAASDQAMVAYASRAGNDPAIRTTLAQADQRWRERNKPRPLERLAGTSVYHRAYRPVSLDPYAEQQRWQRAGARTPSAPPRPEE</sequence>